<feature type="domain" description="EamA" evidence="7">
    <location>
        <begin position="22"/>
        <end position="154"/>
    </location>
</feature>
<evidence type="ECO:0000313" key="9">
    <source>
        <dbReference type="Proteomes" id="UP000805614"/>
    </source>
</evidence>
<dbReference type="SUPFAM" id="SSF103481">
    <property type="entry name" value="Multidrug resistance efflux transporter EmrE"/>
    <property type="match status" value="2"/>
</dbReference>
<evidence type="ECO:0000256" key="3">
    <source>
        <dbReference type="ARBA" id="ARBA00022692"/>
    </source>
</evidence>
<evidence type="ECO:0000259" key="7">
    <source>
        <dbReference type="Pfam" id="PF00892"/>
    </source>
</evidence>
<proteinExistence type="inferred from homology"/>
<keyword evidence="3 6" id="KW-0812">Transmembrane</keyword>
<dbReference type="Proteomes" id="UP000805614">
    <property type="component" value="Unassembled WGS sequence"/>
</dbReference>
<accession>A0ABR7LKX0</accession>
<comment type="subcellular location">
    <subcellularLocation>
        <location evidence="1">Membrane</location>
        <topology evidence="1">Multi-pass membrane protein</topology>
    </subcellularLocation>
</comment>
<feature type="transmembrane region" description="Helical" evidence="6">
    <location>
        <begin position="166"/>
        <end position="189"/>
    </location>
</feature>
<feature type="transmembrane region" description="Helical" evidence="6">
    <location>
        <begin position="82"/>
        <end position="103"/>
    </location>
</feature>
<comment type="caution">
    <text evidence="8">The sequence shown here is derived from an EMBL/GenBank/DDBJ whole genome shotgun (WGS) entry which is preliminary data.</text>
</comment>
<evidence type="ECO:0000313" key="8">
    <source>
        <dbReference type="EMBL" id="MBC6465414.1"/>
    </source>
</evidence>
<evidence type="ECO:0000256" key="5">
    <source>
        <dbReference type="ARBA" id="ARBA00023136"/>
    </source>
</evidence>
<evidence type="ECO:0000256" key="6">
    <source>
        <dbReference type="SAM" id="Phobius"/>
    </source>
</evidence>
<organism evidence="8 9">
    <name type="scientific">Actinomadura alba</name>
    <dbReference type="NCBI Taxonomy" id="406431"/>
    <lineage>
        <taxon>Bacteria</taxon>
        <taxon>Bacillati</taxon>
        <taxon>Actinomycetota</taxon>
        <taxon>Actinomycetes</taxon>
        <taxon>Streptosporangiales</taxon>
        <taxon>Thermomonosporaceae</taxon>
        <taxon>Actinomadura</taxon>
    </lineage>
</organism>
<feature type="domain" description="EamA" evidence="7">
    <location>
        <begin position="166"/>
        <end position="299"/>
    </location>
</feature>
<dbReference type="PANTHER" id="PTHR32322:SF2">
    <property type="entry name" value="EAMA DOMAIN-CONTAINING PROTEIN"/>
    <property type="match status" value="1"/>
</dbReference>
<dbReference type="PANTHER" id="PTHR32322">
    <property type="entry name" value="INNER MEMBRANE TRANSPORTER"/>
    <property type="match status" value="1"/>
</dbReference>
<keyword evidence="4 6" id="KW-1133">Transmembrane helix</keyword>
<feature type="transmembrane region" description="Helical" evidence="6">
    <location>
        <begin position="258"/>
        <end position="277"/>
    </location>
</feature>
<protein>
    <submittedName>
        <fullName evidence="8">EamA family transporter</fullName>
    </submittedName>
</protein>
<name>A0ABR7LKX0_9ACTN</name>
<evidence type="ECO:0000256" key="2">
    <source>
        <dbReference type="ARBA" id="ARBA00007362"/>
    </source>
</evidence>
<gene>
    <name evidence="8" type="ORF">HKK74_07900</name>
</gene>
<dbReference type="InterPro" id="IPR050638">
    <property type="entry name" value="AA-Vitamin_Transporters"/>
</dbReference>
<feature type="transmembrane region" description="Helical" evidence="6">
    <location>
        <begin position="109"/>
        <end position="128"/>
    </location>
</feature>
<feature type="transmembrane region" description="Helical" evidence="6">
    <location>
        <begin position="227"/>
        <end position="246"/>
    </location>
</feature>
<dbReference type="InterPro" id="IPR000620">
    <property type="entry name" value="EamA_dom"/>
</dbReference>
<dbReference type="InterPro" id="IPR037185">
    <property type="entry name" value="EmrE-like"/>
</dbReference>
<feature type="transmembrane region" description="Helical" evidence="6">
    <location>
        <begin position="140"/>
        <end position="160"/>
    </location>
</feature>
<sequence length="305" mass="29878">MSAHRGSEPRRARSARLGGSGCILLAAALWGTTGTVRTFAPDDAGAVSVGAARIVLGGLLLLAIGARGGALVRLLRTATPATWALLALGAVCAAGYQTAFFAAVDHTGVATGTVVTIGSAPAFTGLLSRLTGGARLSRRWVASTAGAVVGCAALVSGGEAAGIEPLGVALALLSGFAYAAYATTAARLITSGEGDGVVMGAIFGGAGVLLLPVLLASSPVWVATGRGVLVTLYLGVVTTTLGYVLYGRGLRSTPVATAATLTLAEPAVAAVLGLVVLGERLGGVAVGGLLLLAASLVLLAVPSRK</sequence>
<dbReference type="EMBL" id="JABVEC010000004">
    <property type="protein sequence ID" value="MBC6465414.1"/>
    <property type="molecule type" value="Genomic_DNA"/>
</dbReference>
<reference evidence="8 9" key="1">
    <citation type="submission" date="2020-06" db="EMBL/GenBank/DDBJ databases">
        <title>Actinomadura xiongansis sp. nov., isolated from soil of Baiyangdian.</title>
        <authorList>
            <person name="Zhang X."/>
        </authorList>
    </citation>
    <scope>NUCLEOTIDE SEQUENCE [LARGE SCALE GENOMIC DNA]</scope>
    <source>
        <strain evidence="8 9">HBUM206468</strain>
    </source>
</reference>
<keyword evidence="5 6" id="KW-0472">Membrane</keyword>
<feature type="transmembrane region" description="Helical" evidence="6">
    <location>
        <begin position="46"/>
        <end position="70"/>
    </location>
</feature>
<dbReference type="Pfam" id="PF00892">
    <property type="entry name" value="EamA"/>
    <property type="match status" value="2"/>
</dbReference>
<keyword evidence="9" id="KW-1185">Reference proteome</keyword>
<feature type="transmembrane region" description="Helical" evidence="6">
    <location>
        <begin position="21"/>
        <end position="40"/>
    </location>
</feature>
<evidence type="ECO:0000256" key="1">
    <source>
        <dbReference type="ARBA" id="ARBA00004141"/>
    </source>
</evidence>
<feature type="transmembrane region" description="Helical" evidence="6">
    <location>
        <begin position="196"/>
        <end position="215"/>
    </location>
</feature>
<evidence type="ECO:0000256" key="4">
    <source>
        <dbReference type="ARBA" id="ARBA00022989"/>
    </source>
</evidence>
<comment type="similarity">
    <text evidence="2">Belongs to the EamA transporter family.</text>
</comment>
<feature type="transmembrane region" description="Helical" evidence="6">
    <location>
        <begin position="283"/>
        <end position="301"/>
    </location>
</feature>